<dbReference type="PANTHER" id="PTHR48100">
    <property type="entry name" value="BROAD-SPECIFICITY PHOSPHATASE YOR283W-RELATED"/>
    <property type="match status" value="1"/>
</dbReference>
<dbReference type="InterPro" id="IPR029033">
    <property type="entry name" value="His_PPase_superfam"/>
</dbReference>
<dbReference type="GO" id="GO:0005737">
    <property type="term" value="C:cytoplasm"/>
    <property type="evidence" value="ECO:0007669"/>
    <property type="project" value="TreeGrafter"/>
</dbReference>
<dbReference type="PIRSF" id="PIRSF000709">
    <property type="entry name" value="6PFK_2-Ptase"/>
    <property type="match status" value="1"/>
</dbReference>
<keyword evidence="1" id="KW-0324">Glycolysis</keyword>
<dbReference type="EMBL" id="PFRD01000056">
    <property type="protein sequence ID" value="PJC56228.1"/>
    <property type="molecule type" value="Genomic_DNA"/>
</dbReference>
<evidence type="ECO:0000256" key="1">
    <source>
        <dbReference type="ARBA" id="ARBA00023152"/>
    </source>
</evidence>
<proteinExistence type="predicted"/>
<dbReference type="CDD" id="cd07067">
    <property type="entry name" value="HP_PGM_like"/>
    <property type="match status" value="1"/>
</dbReference>
<name>A0A2M8FF09_9BACT</name>
<evidence type="ECO:0000256" key="2">
    <source>
        <dbReference type="ARBA" id="ARBA00023235"/>
    </source>
</evidence>
<organism evidence="3 4">
    <name type="scientific">Candidatus Kaiserbacteria bacterium CG_4_9_14_0_2_um_filter_41_32</name>
    <dbReference type="NCBI Taxonomy" id="1974601"/>
    <lineage>
        <taxon>Bacteria</taxon>
        <taxon>Candidatus Kaiseribacteriota</taxon>
    </lineage>
</organism>
<dbReference type="Gene3D" id="3.40.50.1240">
    <property type="entry name" value="Phosphoglycerate mutase-like"/>
    <property type="match status" value="1"/>
</dbReference>
<evidence type="ECO:0000313" key="4">
    <source>
        <dbReference type="Proteomes" id="UP000230391"/>
    </source>
</evidence>
<gene>
    <name evidence="3" type="ORF">CO026_01430</name>
</gene>
<dbReference type="SMART" id="SM00855">
    <property type="entry name" value="PGAM"/>
    <property type="match status" value="1"/>
</dbReference>
<dbReference type="AlphaFoldDB" id="A0A2M8FF09"/>
<keyword evidence="2" id="KW-0413">Isomerase</keyword>
<dbReference type="GO" id="GO:0016791">
    <property type="term" value="F:phosphatase activity"/>
    <property type="evidence" value="ECO:0007669"/>
    <property type="project" value="TreeGrafter"/>
</dbReference>
<dbReference type="InterPro" id="IPR001345">
    <property type="entry name" value="PG/BPGM_mutase_AS"/>
</dbReference>
<dbReference type="InterPro" id="IPR013078">
    <property type="entry name" value="His_Pase_superF_clade-1"/>
</dbReference>
<sequence>MANQLIYLARHGETAANAENRVQGFEEPLSALGKRQAETLAVRCAHLEFDALIASDMVRTRETADSISKKTSHKIILEPLFREITRPAMFEGMSRDSVEYQTFLADEVKHMDDPNWSYFEGELFTAVSSRALNALTYLENRPEERLLVVSHGLFIRYLAATVLTEKNLTTDIWHHLSQ</sequence>
<evidence type="ECO:0000313" key="3">
    <source>
        <dbReference type="EMBL" id="PJC56228.1"/>
    </source>
</evidence>
<dbReference type="PROSITE" id="PS00175">
    <property type="entry name" value="PG_MUTASE"/>
    <property type="match status" value="1"/>
</dbReference>
<dbReference type="Proteomes" id="UP000230391">
    <property type="component" value="Unassembled WGS sequence"/>
</dbReference>
<reference evidence="4" key="1">
    <citation type="submission" date="2017-09" db="EMBL/GenBank/DDBJ databases">
        <title>Depth-based differentiation of microbial function through sediment-hosted aquifers and enrichment of novel symbionts in the deep terrestrial subsurface.</title>
        <authorList>
            <person name="Probst A.J."/>
            <person name="Ladd B."/>
            <person name="Jarett J.K."/>
            <person name="Geller-Mcgrath D.E."/>
            <person name="Sieber C.M.K."/>
            <person name="Emerson J.B."/>
            <person name="Anantharaman K."/>
            <person name="Thomas B.C."/>
            <person name="Malmstrom R."/>
            <person name="Stieglmeier M."/>
            <person name="Klingl A."/>
            <person name="Woyke T."/>
            <person name="Ryan C.M."/>
            <person name="Banfield J.F."/>
        </authorList>
    </citation>
    <scope>NUCLEOTIDE SEQUENCE [LARGE SCALE GENOMIC DNA]</scope>
</reference>
<comment type="caution">
    <text evidence="3">The sequence shown here is derived from an EMBL/GenBank/DDBJ whole genome shotgun (WGS) entry which is preliminary data.</text>
</comment>
<dbReference type="PANTHER" id="PTHR48100:SF1">
    <property type="entry name" value="HISTIDINE PHOSPHATASE FAMILY PROTEIN-RELATED"/>
    <property type="match status" value="1"/>
</dbReference>
<feature type="non-terminal residue" evidence="3">
    <location>
        <position position="178"/>
    </location>
</feature>
<evidence type="ECO:0008006" key="5">
    <source>
        <dbReference type="Google" id="ProtNLM"/>
    </source>
</evidence>
<protein>
    <recommendedName>
        <fullName evidence="5">Histidine phosphatase family protein</fullName>
    </recommendedName>
</protein>
<dbReference type="SUPFAM" id="SSF53254">
    <property type="entry name" value="Phosphoglycerate mutase-like"/>
    <property type="match status" value="1"/>
</dbReference>
<dbReference type="InterPro" id="IPR050275">
    <property type="entry name" value="PGM_Phosphatase"/>
</dbReference>
<dbReference type="Pfam" id="PF00300">
    <property type="entry name" value="His_Phos_1"/>
    <property type="match status" value="1"/>
</dbReference>
<accession>A0A2M8FF09</accession>